<keyword evidence="4" id="KW-1185">Reference proteome</keyword>
<reference evidence="3 4" key="2">
    <citation type="submission" date="2021-07" db="EMBL/GenBank/DDBJ databases">
        <authorList>
            <person name="Matsumoto Y."/>
            <person name="Motooka D."/>
            <person name="Nakamura S."/>
        </authorList>
    </citation>
    <scope>NUCLEOTIDE SEQUENCE [LARGE SCALE GENOMIC DNA]</scope>
    <source>
        <strain evidence="3 4">TY59</strain>
    </source>
</reference>
<evidence type="ECO:0000313" key="4">
    <source>
        <dbReference type="Proteomes" id="UP000826012"/>
    </source>
</evidence>
<gene>
    <name evidence="3" type="primary">drb0080</name>
    <name evidence="3" type="ORF">MTY59_17980</name>
</gene>
<dbReference type="InterPro" id="IPR002347">
    <property type="entry name" value="SDR_fam"/>
</dbReference>
<name>A0ABN6IG94_9MYCO</name>
<dbReference type="EMBL" id="AP024828">
    <property type="protein sequence ID" value="BCZ21943.1"/>
    <property type="molecule type" value="Genomic_DNA"/>
</dbReference>
<evidence type="ECO:0000256" key="1">
    <source>
        <dbReference type="ARBA" id="ARBA00006484"/>
    </source>
</evidence>
<dbReference type="SUPFAM" id="SSF51735">
    <property type="entry name" value="NAD(P)-binding Rossmann-fold domains"/>
    <property type="match status" value="1"/>
</dbReference>
<dbReference type="Pfam" id="PF00106">
    <property type="entry name" value="adh_short"/>
    <property type="match status" value="1"/>
</dbReference>
<protein>
    <submittedName>
        <fullName evidence="3">3-alpha-hydroxysteroid dehydrogenase</fullName>
    </submittedName>
</protein>
<dbReference type="PANTHER" id="PTHR24321">
    <property type="entry name" value="DEHYDROGENASES, SHORT CHAIN"/>
    <property type="match status" value="1"/>
</dbReference>
<reference evidence="3 4" key="1">
    <citation type="submission" date="2021-07" db="EMBL/GenBank/DDBJ databases">
        <title>Complete genome sequence of nontuberculous Mycobacterium sp. TY59.</title>
        <authorList>
            <person name="Fukushima K."/>
        </authorList>
    </citation>
    <scope>NUCLEOTIDE SEQUENCE [LARGE SCALE GENOMIC DNA]</scope>
    <source>
        <strain evidence="3 4">TY59</strain>
    </source>
</reference>
<dbReference type="PRINTS" id="PR00081">
    <property type="entry name" value="GDHRDH"/>
</dbReference>
<sequence>MPPIINYENKTVVVTGAATGVGAALVDRLRAANAGQIIALDIKPCNGPVDQFILTDLSDPFAIDDAIHRLPDSIDVLFNNAGVAATLPLRIVMGVNVLAPRRLIAGLHQRMPPGSAIVNTASTAGGGFMERLPQILELLAIDDWHQALDWVDAHPGLTQNAYGFSKECAQVLTLLQATPLAKHGIRINSVCPGIIDTPLVADFQITMGTPIIDWMVSQSGGRRAAPAEVADALAFLGSDAASYVNGTNLLIDNGFSAAVTTNQIDYSSMPAVDALTNAPA</sequence>
<dbReference type="Gene3D" id="3.40.50.720">
    <property type="entry name" value="NAD(P)-binding Rossmann-like Domain"/>
    <property type="match status" value="1"/>
</dbReference>
<organism evidence="3 4">
    <name type="scientific">Mycobacterium senriense</name>
    <dbReference type="NCBI Taxonomy" id="2775496"/>
    <lineage>
        <taxon>Bacteria</taxon>
        <taxon>Bacillati</taxon>
        <taxon>Actinomycetota</taxon>
        <taxon>Actinomycetes</taxon>
        <taxon>Mycobacteriales</taxon>
        <taxon>Mycobacteriaceae</taxon>
        <taxon>Mycobacterium</taxon>
        <taxon>Mycobacterium avium complex (MAC)</taxon>
    </lineage>
</organism>
<dbReference type="Pfam" id="PF13561">
    <property type="entry name" value="adh_short_C2"/>
    <property type="match status" value="1"/>
</dbReference>
<evidence type="ECO:0000313" key="3">
    <source>
        <dbReference type="EMBL" id="BCZ21943.1"/>
    </source>
</evidence>
<keyword evidence="2" id="KW-0560">Oxidoreductase</keyword>
<dbReference type="RefSeq" id="WP_221045333.1">
    <property type="nucleotide sequence ID" value="NZ_AP024828.1"/>
</dbReference>
<proteinExistence type="inferred from homology"/>
<dbReference type="InterPro" id="IPR036291">
    <property type="entry name" value="NAD(P)-bd_dom_sf"/>
</dbReference>
<comment type="similarity">
    <text evidence="1">Belongs to the short-chain dehydrogenases/reductases (SDR) family.</text>
</comment>
<evidence type="ECO:0000256" key="2">
    <source>
        <dbReference type="ARBA" id="ARBA00023002"/>
    </source>
</evidence>
<accession>A0ABN6IG94</accession>
<dbReference type="Proteomes" id="UP000826012">
    <property type="component" value="Chromosome"/>
</dbReference>
<dbReference type="PANTHER" id="PTHR24321:SF8">
    <property type="entry name" value="ESTRADIOL 17-BETA-DEHYDROGENASE 8-RELATED"/>
    <property type="match status" value="1"/>
</dbReference>